<comment type="subcellular location">
    <subcellularLocation>
        <location evidence="1">Nucleus</location>
        <location evidence="1">Nucleolus</location>
    </subcellularLocation>
</comment>
<organism evidence="6">
    <name type="scientific">Eucalyptus grandis</name>
    <name type="common">Flooded gum</name>
    <dbReference type="NCBI Taxonomy" id="71139"/>
    <lineage>
        <taxon>Eukaryota</taxon>
        <taxon>Viridiplantae</taxon>
        <taxon>Streptophyta</taxon>
        <taxon>Embryophyta</taxon>
        <taxon>Tracheophyta</taxon>
        <taxon>Spermatophyta</taxon>
        <taxon>Magnoliopsida</taxon>
        <taxon>eudicotyledons</taxon>
        <taxon>Gunneridae</taxon>
        <taxon>Pentapetalae</taxon>
        <taxon>rosids</taxon>
        <taxon>malvids</taxon>
        <taxon>Myrtales</taxon>
        <taxon>Myrtaceae</taxon>
        <taxon>Myrtoideae</taxon>
        <taxon>Eucalypteae</taxon>
        <taxon>Eucalyptus</taxon>
    </lineage>
</organism>
<dbReference type="STRING" id="71139.A0A059DFI7"/>
<dbReference type="Gene3D" id="2.130.10.10">
    <property type="entry name" value="YVTN repeat-like/Quinoprotein amine dehydrogenase"/>
    <property type="match status" value="1"/>
</dbReference>
<dbReference type="Pfam" id="PF04003">
    <property type="entry name" value="Utp12"/>
    <property type="match status" value="1"/>
</dbReference>
<evidence type="ECO:0000313" key="6">
    <source>
        <dbReference type="EMBL" id="KCW88980.1"/>
    </source>
</evidence>
<evidence type="ECO:0000256" key="4">
    <source>
        <dbReference type="SAM" id="MobiDB-lite"/>
    </source>
</evidence>
<dbReference type="GO" id="GO:0005730">
    <property type="term" value="C:nucleolus"/>
    <property type="evidence" value="ECO:0007669"/>
    <property type="project" value="UniProtKB-SubCell"/>
</dbReference>
<dbReference type="Pfam" id="PF00400">
    <property type="entry name" value="WD40"/>
    <property type="match status" value="2"/>
</dbReference>
<evidence type="ECO:0000256" key="2">
    <source>
        <dbReference type="ARBA" id="ARBA00023242"/>
    </source>
</evidence>
<feature type="region of interest" description="Disordered" evidence="4">
    <location>
        <begin position="586"/>
        <end position="630"/>
    </location>
</feature>
<dbReference type="Gramene" id="KCW88980">
    <property type="protein sequence ID" value="KCW88980"/>
    <property type="gene ID" value="EUGRSUZ_A01301"/>
</dbReference>
<sequence length="630" mass="68774">MGSPNIRDLLTAFSPSSEFFAISSGDGRIKIWDTLKGQIQTEFVDIAANDLTDAFMKPDRGHLSVDYTCMKWLDLGKKRKRKHGGSLIVLGTGGGDVLALDVASGELRWRISDCHPGGVAAISFSEKGSRAYTGAADGMICEIDSMTGNSLKRFRTSTKTTSAIAVLSDGSVLASASAQVKIYSCSDQKKIQKFSGHPGAVRSMIFTNDGKYVLSCAAGERYIAVWRVDGSKTHSASCTLSMEHPAVYLDSRCFDNGEEDLKGLYVLALTETGVCYFWFGQNIEELRNSIPAKVSLSIEDSVLKNHHGAPTILAAKLQGIPSRASGHVFISHGLLVKPLFQKILVHSGKNMNLNSSLDGILLPTGQSLVRAKRGQDVRNKVTALDRANAEDALHPVPTFTDLGETKKPHQYSGIDPDDVIADIVNSRSQAKSLGSEQMRDDDVEVGTSTICLEDQLRSLGFIGQNDGSFDRSAPDPAFFKDINLEANLSNKKIRDAILSMGASDAYNLLRKLLSLWQSRSSNAKLVLPWISRILVIHSDYVLSQEPMTELLYSLGKTAKARGAAIQPLLQLVGRLQLVAAQIDKATHDQTRDSLHERQADESDDEDEDIDHVFYRDEDESGQTSDDTDDE</sequence>
<reference evidence="6" key="1">
    <citation type="submission" date="2013-07" db="EMBL/GenBank/DDBJ databases">
        <title>The genome of Eucalyptus grandis.</title>
        <authorList>
            <person name="Schmutz J."/>
            <person name="Hayes R."/>
            <person name="Myburg A."/>
            <person name="Tuskan G."/>
            <person name="Grattapaglia D."/>
            <person name="Rokhsar D.S."/>
        </authorList>
    </citation>
    <scope>NUCLEOTIDE SEQUENCE</scope>
    <source>
        <tissue evidence="6">Leaf extractions</tissue>
    </source>
</reference>
<dbReference type="FunCoup" id="A0A059DFI7">
    <property type="interactions" value="2813"/>
</dbReference>
<accession>A0A059DFI7</accession>
<dbReference type="EMBL" id="KK198753">
    <property type="protein sequence ID" value="KCW88980.1"/>
    <property type="molecule type" value="Genomic_DNA"/>
</dbReference>
<keyword evidence="2" id="KW-0539">Nucleus</keyword>
<dbReference type="InParanoid" id="A0A059DFI7"/>
<keyword evidence="3" id="KW-0853">WD repeat</keyword>
<dbReference type="SMART" id="SM00320">
    <property type="entry name" value="WD40"/>
    <property type="match status" value="4"/>
</dbReference>
<proteinExistence type="predicted"/>
<gene>
    <name evidence="6" type="ORF">EUGRSUZ_A01301</name>
</gene>
<feature type="compositionally biased region" description="Basic and acidic residues" evidence="4">
    <location>
        <begin position="586"/>
        <end position="600"/>
    </location>
</feature>
<dbReference type="InterPro" id="IPR011047">
    <property type="entry name" value="Quinoprotein_ADH-like_sf"/>
</dbReference>
<protein>
    <recommendedName>
        <fullName evidence="5">Small-subunit processome Utp12 domain-containing protein</fullName>
    </recommendedName>
</protein>
<evidence type="ECO:0000256" key="3">
    <source>
        <dbReference type="PROSITE-ProRule" id="PRU00221"/>
    </source>
</evidence>
<dbReference type="InterPro" id="IPR001680">
    <property type="entry name" value="WD40_rpt"/>
</dbReference>
<name>A0A059DFI7_EUCGR</name>
<dbReference type="PROSITE" id="PS50082">
    <property type="entry name" value="WD_REPEATS_2"/>
    <property type="match status" value="1"/>
</dbReference>
<feature type="compositionally biased region" description="Acidic residues" evidence="4">
    <location>
        <begin position="616"/>
        <end position="630"/>
    </location>
</feature>
<feature type="domain" description="Small-subunit processome Utp12" evidence="5">
    <location>
        <begin position="490"/>
        <end position="578"/>
    </location>
</feature>
<dbReference type="AlphaFoldDB" id="A0A059DFI7"/>
<dbReference type="OMA" id="PCTALTW"/>
<dbReference type="eggNOG" id="KOG4547">
    <property type="taxonomic scope" value="Eukaryota"/>
</dbReference>
<dbReference type="SUPFAM" id="SSF50998">
    <property type="entry name" value="Quinoprotein alcohol dehydrogenase-like"/>
    <property type="match status" value="1"/>
</dbReference>
<dbReference type="PANTHER" id="PTHR45290:SF1">
    <property type="entry name" value="OS03G0300300 PROTEIN"/>
    <property type="match status" value="1"/>
</dbReference>
<dbReference type="InterPro" id="IPR015943">
    <property type="entry name" value="WD40/YVTN_repeat-like_dom_sf"/>
</dbReference>
<evidence type="ECO:0000256" key="1">
    <source>
        <dbReference type="ARBA" id="ARBA00004604"/>
    </source>
</evidence>
<feature type="repeat" description="WD" evidence="3">
    <location>
        <begin position="12"/>
        <end position="42"/>
    </location>
</feature>
<evidence type="ECO:0000259" key="5">
    <source>
        <dbReference type="Pfam" id="PF04003"/>
    </source>
</evidence>
<dbReference type="InterPro" id="IPR007148">
    <property type="entry name" value="SSU_processome_Utp12"/>
</dbReference>
<dbReference type="PANTHER" id="PTHR45290">
    <property type="entry name" value="OS03G0300300 PROTEIN"/>
    <property type="match status" value="1"/>
</dbReference>